<proteinExistence type="predicted"/>
<dbReference type="Gene3D" id="1.20.120.450">
    <property type="entry name" value="dinb family like domain"/>
    <property type="match status" value="1"/>
</dbReference>
<gene>
    <name evidence="2" type="ORF">FL583_13090</name>
</gene>
<dbReference type="InParanoid" id="A0A545ASW4"/>
<dbReference type="RefSeq" id="WP_142704887.1">
    <property type="nucleotide sequence ID" value="NZ_VIRS01000008.1"/>
</dbReference>
<evidence type="ECO:0000259" key="1">
    <source>
        <dbReference type="Pfam" id="PF11716"/>
    </source>
</evidence>
<sequence>MDTLPPIIAAQRARLADTLAALPESRWNEPTLCAGWRVREVIAHVTMPFRYSTRQFLWHFALAGGNFTRLSNRRATADAATLSATQLTAAVRDNANHPWKPPGGGLPGALTHDTVHALDVTIALGLDWTVPAETLRPVLDGWSVERGQKIFGVDLTGVRLVADDLDWSAGDGEPLTGSGSALLMVLAGRRLPAGHLHGAPAGAFQSS</sequence>
<dbReference type="Pfam" id="PF11716">
    <property type="entry name" value="MDMPI_N"/>
    <property type="match status" value="1"/>
</dbReference>
<feature type="domain" description="Mycothiol-dependent maleylpyruvate isomerase metal-binding" evidence="1">
    <location>
        <begin position="9"/>
        <end position="95"/>
    </location>
</feature>
<dbReference type="NCBIfam" id="TIGR03083">
    <property type="entry name" value="maleylpyruvate isomerase family mycothiol-dependent enzyme"/>
    <property type="match status" value="1"/>
</dbReference>
<evidence type="ECO:0000313" key="2">
    <source>
        <dbReference type="EMBL" id="TQS44403.1"/>
    </source>
</evidence>
<keyword evidence="2" id="KW-0670">Pyruvate</keyword>
<dbReference type="EMBL" id="VIRS01000008">
    <property type="protein sequence ID" value="TQS44403.1"/>
    <property type="molecule type" value="Genomic_DNA"/>
</dbReference>
<keyword evidence="2" id="KW-0413">Isomerase</keyword>
<dbReference type="InterPro" id="IPR034660">
    <property type="entry name" value="DinB/YfiT-like"/>
</dbReference>
<dbReference type="OrthoDB" id="5178565at2"/>
<dbReference type="GO" id="GO:0046872">
    <property type="term" value="F:metal ion binding"/>
    <property type="evidence" value="ECO:0007669"/>
    <property type="project" value="InterPro"/>
</dbReference>
<name>A0A545ASW4_9ACTN</name>
<protein>
    <submittedName>
        <fullName evidence="2">Maleylpyruvate isomerase family mycothiol-dependent enzyme</fullName>
    </submittedName>
</protein>
<dbReference type="InterPro" id="IPR024344">
    <property type="entry name" value="MDMPI_metal-binding"/>
</dbReference>
<reference evidence="2 3" key="1">
    <citation type="submission" date="2019-07" db="EMBL/GenBank/DDBJ databases">
        <title>Cryptosporangium phraense sp. nov., isolated from plant litter.</title>
        <authorList>
            <person name="Suriyachadkun C."/>
        </authorList>
    </citation>
    <scope>NUCLEOTIDE SEQUENCE [LARGE SCALE GENOMIC DNA]</scope>
    <source>
        <strain evidence="2 3">A-T 5661</strain>
    </source>
</reference>
<organism evidence="2 3">
    <name type="scientific">Cryptosporangium phraense</name>
    <dbReference type="NCBI Taxonomy" id="2593070"/>
    <lineage>
        <taxon>Bacteria</taxon>
        <taxon>Bacillati</taxon>
        <taxon>Actinomycetota</taxon>
        <taxon>Actinomycetes</taxon>
        <taxon>Cryptosporangiales</taxon>
        <taxon>Cryptosporangiaceae</taxon>
        <taxon>Cryptosporangium</taxon>
    </lineage>
</organism>
<evidence type="ECO:0000313" key="3">
    <source>
        <dbReference type="Proteomes" id="UP000317982"/>
    </source>
</evidence>
<dbReference type="SUPFAM" id="SSF109854">
    <property type="entry name" value="DinB/YfiT-like putative metalloenzymes"/>
    <property type="match status" value="1"/>
</dbReference>
<accession>A0A545ASW4</accession>
<dbReference type="AlphaFoldDB" id="A0A545ASW4"/>
<comment type="caution">
    <text evidence="2">The sequence shown here is derived from an EMBL/GenBank/DDBJ whole genome shotgun (WGS) entry which is preliminary data.</text>
</comment>
<keyword evidence="3" id="KW-1185">Reference proteome</keyword>
<dbReference type="GO" id="GO:0016853">
    <property type="term" value="F:isomerase activity"/>
    <property type="evidence" value="ECO:0007669"/>
    <property type="project" value="UniProtKB-KW"/>
</dbReference>
<dbReference type="Proteomes" id="UP000317982">
    <property type="component" value="Unassembled WGS sequence"/>
</dbReference>
<dbReference type="InterPro" id="IPR017517">
    <property type="entry name" value="Maleyloyr_isom"/>
</dbReference>